<feature type="compositionally biased region" description="Gly residues" evidence="1">
    <location>
        <begin position="108"/>
        <end position="130"/>
    </location>
</feature>
<gene>
    <name evidence="3" type="primary">LOC107880725</name>
</gene>
<sequence>MREIREGEGSEADLAIDDGDGGLLGCAMTGLLGCAMGLCKGMGSATGCICKRREFSMGWGLISDGVGRGGGLDDGGGCRSCSGCEGGGGDGGEGGRGDRSEDCEGGRAGDGGGGSGSSGGGGEGRGGEGGSWLNDVVLAKRRSFVGSGFKKEKKERTTSILTEAGSLIISSPPPNEF</sequence>
<name>A0ABM1LLM8_PRUMU</name>
<dbReference type="GeneID" id="107880725"/>
<evidence type="ECO:0000313" key="3">
    <source>
        <dbReference type="RefSeq" id="XP_016648305.1"/>
    </source>
</evidence>
<organism evidence="2 3">
    <name type="scientific">Prunus mume</name>
    <name type="common">Japanese apricot</name>
    <name type="synonym">Armeniaca mume</name>
    <dbReference type="NCBI Taxonomy" id="102107"/>
    <lineage>
        <taxon>Eukaryota</taxon>
        <taxon>Viridiplantae</taxon>
        <taxon>Streptophyta</taxon>
        <taxon>Embryophyta</taxon>
        <taxon>Tracheophyta</taxon>
        <taxon>Spermatophyta</taxon>
        <taxon>Magnoliopsida</taxon>
        <taxon>eudicotyledons</taxon>
        <taxon>Gunneridae</taxon>
        <taxon>Pentapetalae</taxon>
        <taxon>rosids</taxon>
        <taxon>fabids</taxon>
        <taxon>Rosales</taxon>
        <taxon>Rosaceae</taxon>
        <taxon>Amygdaloideae</taxon>
        <taxon>Amygdaleae</taxon>
        <taxon>Prunus</taxon>
    </lineage>
</organism>
<keyword evidence="2" id="KW-1185">Reference proteome</keyword>
<accession>A0ABM1LLM8</accession>
<protein>
    <submittedName>
        <fullName evidence="3">Loricrin-like</fullName>
    </submittedName>
</protein>
<dbReference type="PROSITE" id="PS51257">
    <property type="entry name" value="PROKAR_LIPOPROTEIN"/>
    <property type="match status" value="1"/>
</dbReference>
<proteinExistence type="predicted"/>
<dbReference type="Proteomes" id="UP000694861">
    <property type="component" value="Linkage group LG3"/>
</dbReference>
<dbReference type="RefSeq" id="XP_016648305.1">
    <property type="nucleotide sequence ID" value="XM_016792819.1"/>
</dbReference>
<evidence type="ECO:0000256" key="1">
    <source>
        <dbReference type="SAM" id="MobiDB-lite"/>
    </source>
</evidence>
<reference evidence="3" key="2">
    <citation type="submission" date="2025-08" db="UniProtKB">
        <authorList>
            <consortium name="RefSeq"/>
        </authorList>
    </citation>
    <scope>IDENTIFICATION</scope>
</reference>
<feature type="region of interest" description="Disordered" evidence="1">
    <location>
        <begin position="85"/>
        <end position="132"/>
    </location>
</feature>
<reference evidence="2" key="1">
    <citation type="journal article" date="2012" name="Nat. Commun.">
        <title>The genome of Prunus mume.</title>
        <authorList>
            <person name="Zhang Q."/>
            <person name="Chen W."/>
            <person name="Sun L."/>
            <person name="Zhao F."/>
            <person name="Huang B."/>
            <person name="Yang W."/>
            <person name="Tao Y."/>
            <person name="Wang J."/>
            <person name="Yuan Z."/>
            <person name="Fan G."/>
            <person name="Xing Z."/>
            <person name="Han C."/>
            <person name="Pan H."/>
            <person name="Zhong X."/>
            <person name="Shi W."/>
            <person name="Liang X."/>
            <person name="Du D."/>
            <person name="Sun F."/>
            <person name="Xu Z."/>
            <person name="Hao R."/>
            <person name="Lv T."/>
            <person name="Lv Y."/>
            <person name="Zheng Z."/>
            <person name="Sun M."/>
            <person name="Luo L."/>
            <person name="Cai M."/>
            <person name="Gao Y."/>
            <person name="Wang J."/>
            <person name="Yin Y."/>
            <person name="Xu X."/>
            <person name="Cheng T."/>
            <person name="Wang J."/>
        </authorList>
    </citation>
    <scope>NUCLEOTIDE SEQUENCE [LARGE SCALE GENOMIC DNA]</scope>
</reference>
<evidence type="ECO:0000313" key="2">
    <source>
        <dbReference type="Proteomes" id="UP000694861"/>
    </source>
</evidence>
<feature type="compositionally biased region" description="Basic and acidic residues" evidence="1">
    <location>
        <begin position="93"/>
        <end position="107"/>
    </location>
</feature>